<reference evidence="4" key="1">
    <citation type="journal article" date="2022" name="bioRxiv">
        <title>Sequencing and chromosome-scale assembly of the giantPleurodeles waltlgenome.</title>
        <authorList>
            <person name="Brown T."/>
            <person name="Elewa A."/>
            <person name="Iarovenko S."/>
            <person name="Subramanian E."/>
            <person name="Araus A.J."/>
            <person name="Petzold A."/>
            <person name="Susuki M."/>
            <person name="Suzuki K.-i.T."/>
            <person name="Hayashi T."/>
            <person name="Toyoda A."/>
            <person name="Oliveira C."/>
            <person name="Osipova E."/>
            <person name="Leigh N.D."/>
            <person name="Simon A."/>
            <person name="Yun M.H."/>
        </authorList>
    </citation>
    <scope>NUCLEOTIDE SEQUENCE</scope>
    <source>
        <strain evidence="4">20211129_DDA</strain>
        <tissue evidence="4">Liver</tissue>
    </source>
</reference>
<dbReference type="PROSITE" id="PS50835">
    <property type="entry name" value="IG_LIKE"/>
    <property type="match status" value="1"/>
</dbReference>
<keyword evidence="1" id="KW-0812">Transmembrane</keyword>
<dbReference type="Gene3D" id="2.60.40.10">
    <property type="entry name" value="Immunoglobulins"/>
    <property type="match status" value="1"/>
</dbReference>
<evidence type="ECO:0000313" key="4">
    <source>
        <dbReference type="EMBL" id="KAJ1200987.1"/>
    </source>
</evidence>
<feature type="transmembrane region" description="Helical" evidence="1">
    <location>
        <begin position="153"/>
        <end position="173"/>
    </location>
</feature>
<dbReference type="AlphaFoldDB" id="A0AAV7VLE2"/>
<dbReference type="InterPro" id="IPR036179">
    <property type="entry name" value="Ig-like_dom_sf"/>
</dbReference>
<dbReference type="Pfam" id="PF07686">
    <property type="entry name" value="V-set"/>
    <property type="match status" value="1"/>
</dbReference>
<dbReference type="InterPro" id="IPR013783">
    <property type="entry name" value="Ig-like_fold"/>
</dbReference>
<accession>A0AAV7VLE2</accession>
<feature type="domain" description="Ig-like" evidence="3">
    <location>
        <begin position="35"/>
        <end position="130"/>
    </location>
</feature>
<dbReference type="InterPro" id="IPR003599">
    <property type="entry name" value="Ig_sub"/>
</dbReference>
<sequence>MAKKTRGSWLLNGFMMSNVWWGLIQAVIEVVVQCGEDAVLPCGTQRHPFHKYTQITWYKVSKNMENMNVIIRKNLQTGAIFTEEDQQLMHVLNDTHWSLRLKNTTSKDSGIYCCYLRAPLGEINQKTTIELKVTVDAAQNNQNQNSKYRNTEMLVIFLLLLSLLLLFINYTCIRIQNIFSKKAKHGLSHILPLFTAQEMKNFQYRNKLLQNTNLI</sequence>
<dbReference type="EMBL" id="JANPWB010000003">
    <property type="protein sequence ID" value="KAJ1200987.1"/>
    <property type="molecule type" value="Genomic_DNA"/>
</dbReference>
<feature type="signal peptide" evidence="2">
    <location>
        <begin position="1"/>
        <end position="26"/>
    </location>
</feature>
<dbReference type="InterPro" id="IPR013106">
    <property type="entry name" value="Ig_V-set"/>
</dbReference>
<evidence type="ECO:0000256" key="2">
    <source>
        <dbReference type="SAM" id="SignalP"/>
    </source>
</evidence>
<name>A0AAV7VLE2_PLEWA</name>
<gene>
    <name evidence="4" type="ORF">NDU88_004805</name>
</gene>
<proteinExistence type="predicted"/>
<dbReference type="PANTHER" id="PTHR15193:SF1">
    <property type="entry name" value="CD83 ANTIGEN"/>
    <property type="match status" value="1"/>
</dbReference>
<evidence type="ECO:0000256" key="1">
    <source>
        <dbReference type="SAM" id="Phobius"/>
    </source>
</evidence>
<protein>
    <recommendedName>
        <fullName evidence="3">Ig-like domain-containing protein</fullName>
    </recommendedName>
</protein>
<keyword evidence="1" id="KW-1133">Transmembrane helix</keyword>
<comment type="caution">
    <text evidence="4">The sequence shown here is derived from an EMBL/GenBank/DDBJ whole genome shotgun (WGS) entry which is preliminary data.</text>
</comment>
<dbReference type="SMART" id="SM00409">
    <property type="entry name" value="IG"/>
    <property type="match status" value="1"/>
</dbReference>
<keyword evidence="5" id="KW-1185">Reference proteome</keyword>
<dbReference type="SUPFAM" id="SSF48726">
    <property type="entry name" value="Immunoglobulin"/>
    <property type="match status" value="1"/>
</dbReference>
<dbReference type="Proteomes" id="UP001066276">
    <property type="component" value="Chromosome 2_1"/>
</dbReference>
<dbReference type="PANTHER" id="PTHR15193">
    <property type="entry name" value="CD83 ANTIGEN"/>
    <property type="match status" value="1"/>
</dbReference>
<feature type="chain" id="PRO_5043832381" description="Ig-like domain-containing protein" evidence="2">
    <location>
        <begin position="27"/>
        <end position="215"/>
    </location>
</feature>
<organism evidence="4 5">
    <name type="scientific">Pleurodeles waltl</name>
    <name type="common">Iberian ribbed newt</name>
    <dbReference type="NCBI Taxonomy" id="8319"/>
    <lineage>
        <taxon>Eukaryota</taxon>
        <taxon>Metazoa</taxon>
        <taxon>Chordata</taxon>
        <taxon>Craniata</taxon>
        <taxon>Vertebrata</taxon>
        <taxon>Euteleostomi</taxon>
        <taxon>Amphibia</taxon>
        <taxon>Batrachia</taxon>
        <taxon>Caudata</taxon>
        <taxon>Salamandroidea</taxon>
        <taxon>Salamandridae</taxon>
        <taxon>Pleurodelinae</taxon>
        <taxon>Pleurodeles</taxon>
    </lineage>
</organism>
<dbReference type="InterPro" id="IPR007110">
    <property type="entry name" value="Ig-like_dom"/>
</dbReference>
<keyword evidence="1" id="KW-0472">Membrane</keyword>
<keyword evidence="2" id="KW-0732">Signal</keyword>
<evidence type="ECO:0000313" key="5">
    <source>
        <dbReference type="Proteomes" id="UP001066276"/>
    </source>
</evidence>
<evidence type="ECO:0000259" key="3">
    <source>
        <dbReference type="PROSITE" id="PS50835"/>
    </source>
</evidence>